<dbReference type="Proteomes" id="UP000039324">
    <property type="component" value="Unassembled WGS sequence"/>
</dbReference>
<sequence length="471" mass="53723">MAPRRECLRVFMEDGSWTTLDATDTSTVQHLSNVLQRKRRLDQMRVPVFTLSYKYDGNQFERTLTRHECPIVIMDALEKHGRLGSPVIRVRQVDGDERDAYERELQPNRSPAQIIDVRDECHGYLDMLTGGHELFTRYWVVLSEGKLFWFKSRHDRKVRGHIDLDDVIVRSDKVNLVGLFGRVYPGVGPSAYVLRIMKPDKLVQFRMDSIEQLRTWSSSLRLHCEADSDPNGLLDNACLQIDTEEHDFWTAHEDIVRSISSMQNLVGNPFAFQAFLSFLEETHSQDGLLFWFAVNQFVTTSLHEDQAMNVAEAIFEKFLATGAPREIGISPSEQSDIQALLRRRPLDRALFDQLSRRIMSELEQEKYPEFKRSACYRRILLNTRHVPDCAPLLGNASRLSTSSTSSLSNYSGRNSLSAGSYRTPPFPLSNYRLSREIPYSSGTPTGDGTVASSRGRIRSGYCTLSPIVKST</sequence>
<evidence type="ECO:0000313" key="5">
    <source>
        <dbReference type="EMBL" id="CEP03744.1"/>
    </source>
</evidence>
<evidence type="ECO:0000259" key="2">
    <source>
        <dbReference type="PROSITE" id="PS50003"/>
    </source>
</evidence>
<dbReference type="OrthoDB" id="196547at2759"/>
<dbReference type="InterPro" id="IPR011993">
    <property type="entry name" value="PH-like_dom_sf"/>
</dbReference>
<dbReference type="SUPFAM" id="SSF50729">
    <property type="entry name" value="PH domain-like"/>
    <property type="match status" value="1"/>
</dbReference>
<protein>
    <recommendedName>
        <fullName evidence="7">RGS domain-containing protein</fullName>
    </recommendedName>
</protein>
<feature type="domain" description="Ras-associating" evidence="4">
    <location>
        <begin position="4"/>
        <end position="93"/>
    </location>
</feature>
<dbReference type="CDD" id="cd07440">
    <property type="entry name" value="RGS"/>
    <property type="match status" value="1"/>
</dbReference>
<dbReference type="InterPro" id="IPR001849">
    <property type="entry name" value="PH_domain"/>
</dbReference>
<keyword evidence="6" id="KW-1185">Reference proteome</keyword>
<name>A0A0G4J8R7_PLABS</name>
<dbReference type="Pfam" id="PF00169">
    <property type="entry name" value="PH"/>
    <property type="match status" value="1"/>
</dbReference>
<dbReference type="PRINTS" id="PR01301">
    <property type="entry name" value="RGSPROTEIN"/>
</dbReference>
<reference evidence="5 6" key="1">
    <citation type="submission" date="2015-02" db="EMBL/GenBank/DDBJ databases">
        <authorList>
            <person name="Chooi Y.-H."/>
        </authorList>
    </citation>
    <scope>NUCLEOTIDE SEQUENCE [LARGE SCALE GENOMIC DNA]</scope>
    <source>
        <strain evidence="5">E3</strain>
    </source>
</reference>
<dbReference type="InterPro" id="IPR000159">
    <property type="entry name" value="RA_dom"/>
</dbReference>
<dbReference type="PANTHER" id="PTHR10845:SF192">
    <property type="entry name" value="DOUBLE HIT, ISOFORM B"/>
    <property type="match status" value="1"/>
</dbReference>
<dbReference type="GO" id="GO:0007165">
    <property type="term" value="P:signal transduction"/>
    <property type="evidence" value="ECO:0007669"/>
    <property type="project" value="InterPro"/>
</dbReference>
<dbReference type="SMART" id="SM00233">
    <property type="entry name" value="PH"/>
    <property type="match status" value="1"/>
</dbReference>
<dbReference type="Gene3D" id="1.10.167.10">
    <property type="entry name" value="Regulator of G-protein Signalling 4, domain 2"/>
    <property type="match status" value="1"/>
</dbReference>
<dbReference type="InterPro" id="IPR016137">
    <property type="entry name" value="RGS"/>
</dbReference>
<dbReference type="PROSITE" id="PS50132">
    <property type="entry name" value="RGS"/>
    <property type="match status" value="1"/>
</dbReference>
<dbReference type="Gene3D" id="2.30.29.30">
    <property type="entry name" value="Pleckstrin-homology domain (PH domain)/Phosphotyrosine-binding domain (PTB)"/>
    <property type="match status" value="1"/>
</dbReference>
<evidence type="ECO:0000256" key="1">
    <source>
        <dbReference type="SAM" id="MobiDB-lite"/>
    </source>
</evidence>
<dbReference type="PROSITE" id="PS50003">
    <property type="entry name" value="PH_DOMAIN"/>
    <property type="match status" value="1"/>
</dbReference>
<accession>A0A0G4J8R7</accession>
<dbReference type="Pfam" id="PF00615">
    <property type="entry name" value="RGS"/>
    <property type="match status" value="1"/>
</dbReference>
<dbReference type="InterPro" id="IPR036305">
    <property type="entry name" value="RGS_sf"/>
</dbReference>
<dbReference type="SUPFAM" id="SSF48097">
    <property type="entry name" value="Regulator of G-protein signaling, RGS"/>
    <property type="match status" value="1"/>
</dbReference>
<dbReference type="STRING" id="37360.A0A0G4J8R7"/>
<evidence type="ECO:0000313" key="6">
    <source>
        <dbReference type="Proteomes" id="UP000039324"/>
    </source>
</evidence>
<dbReference type="PROSITE" id="PS50200">
    <property type="entry name" value="RA"/>
    <property type="match status" value="1"/>
</dbReference>
<evidence type="ECO:0000259" key="4">
    <source>
        <dbReference type="PROSITE" id="PS50200"/>
    </source>
</evidence>
<feature type="region of interest" description="Disordered" evidence="1">
    <location>
        <begin position="397"/>
        <end position="419"/>
    </location>
</feature>
<evidence type="ECO:0000259" key="3">
    <source>
        <dbReference type="PROSITE" id="PS50132"/>
    </source>
</evidence>
<organism evidence="5 6">
    <name type="scientific">Plasmodiophora brassicae</name>
    <name type="common">Clubroot disease agent</name>
    <dbReference type="NCBI Taxonomy" id="37360"/>
    <lineage>
        <taxon>Eukaryota</taxon>
        <taxon>Sar</taxon>
        <taxon>Rhizaria</taxon>
        <taxon>Endomyxa</taxon>
        <taxon>Phytomyxea</taxon>
        <taxon>Plasmodiophorida</taxon>
        <taxon>Plasmodiophoridae</taxon>
        <taxon>Plasmodiophora</taxon>
    </lineage>
</organism>
<dbReference type="Gene3D" id="3.10.20.90">
    <property type="entry name" value="Phosphatidylinositol 3-kinase Catalytic Subunit, Chain A, domain 1"/>
    <property type="match status" value="1"/>
</dbReference>
<feature type="domain" description="PH" evidence="2">
    <location>
        <begin position="118"/>
        <end position="225"/>
    </location>
</feature>
<proteinExistence type="predicted"/>
<dbReference type="InterPro" id="IPR044926">
    <property type="entry name" value="RGS_subdomain_2"/>
</dbReference>
<feature type="domain" description="RGS" evidence="3">
    <location>
        <begin position="261"/>
        <end position="380"/>
    </location>
</feature>
<dbReference type="SMART" id="SM00315">
    <property type="entry name" value="RGS"/>
    <property type="match status" value="1"/>
</dbReference>
<gene>
    <name evidence="5" type="ORF">PBRA_003351</name>
</gene>
<dbReference type="EMBL" id="CDSF01000155">
    <property type="protein sequence ID" value="CEP03744.1"/>
    <property type="molecule type" value="Genomic_DNA"/>
</dbReference>
<evidence type="ECO:0008006" key="7">
    <source>
        <dbReference type="Google" id="ProtNLM"/>
    </source>
</evidence>
<dbReference type="PANTHER" id="PTHR10845">
    <property type="entry name" value="REGULATOR OF G PROTEIN SIGNALING"/>
    <property type="match status" value="1"/>
</dbReference>
<dbReference type="Pfam" id="PF00788">
    <property type="entry name" value="RA"/>
    <property type="match status" value="1"/>
</dbReference>
<feature type="compositionally biased region" description="Low complexity" evidence="1">
    <location>
        <begin position="397"/>
        <end position="417"/>
    </location>
</feature>
<dbReference type="AlphaFoldDB" id="A0A0G4J8R7"/>